<sequence>MASAGSPGSCVACCALLKMIWYMGTFTFAQKGRWFQCISQAIPCGFCRVG</sequence>
<proteinExistence type="predicted"/>
<reference evidence="1" key="2">
    <citation type="journal article" date="2015" name="Data Brief">
        <title>Shoot transcriptome of the giant reed, Arundo donax.</title>
        <authorList>
            <person name="Barrero R.A."/>
            <person name="Guerrero F.D."/>
            <person name="Moolhuijzen P."/>
            <person name="Goolsby J.A."/>
            <person name="Tidwell J."/>
            <person name="Bellgard S.E."/>
            <person name="Bellgard M.I."/>
        </authorList>
    </citation>
    <scope>NUCLEOTIDE SEQUENCE</scope>
    <source>
        <tissue evidence="1">Shoot tissue taken approximately 20 cm above the soil surface</tissue>
    </source>
</reference>
<protein>
    <submittedName>
        <fullName evidence="1">Uncharacterized protein</fullName>
    </submittedName>
</protein>
<name>A0A0A9AUZ0_ARUDO</name>
<dbReference type="AlphaFoldDB" id="A0A0A9AUZ0"/>
<dbReference type="EMBL" id="GBRH01244227">
    <property type="protein sequence ID" value="JAD53668.1"/>
    <property type="molecule type" value="Transcribed_RNA"/>
</dbReference>
<organism evidence="1">
    <name type="scientific">Arundo donax</name>
    <name type="common">Giant reed</name>
    <name type="synonym">Donax arundinaceus</name>
    <dbReference type="NCBI Taxonomy" id="35708"/>
    <lineage>
        <taxon>Eukaryota</taxon>
        <taxon>Viridiplantae</taxon>
        <taxon>Streptophyta</taxon>
        <taxon>Embryophyta</taxon>
        <taxon>Tracheophyta</taxon>
        <taxon>Spermatophyta</taxon>
        <taxon>Magnoliopsida</taxon>
        <taxon>Liliopsida</taxon>
        <taxon>Poales</taxon>
        <taxon>Poaceae</taxon>
        <taxon>PACMAD clade</taxon>
        <taxon>Arundinoideae</taxon>
        <taxon>Arundineae</taxon>
        <taxon>Arundo</taxon>
    </lineage>
</organism>
<evidence type="ECO:0000313" key="1">
    <source>
        <dbReference type="EMBL" id="JAD53668.1"/>
    </source>
</evidence>
<reference evidence="1" key="1">
    <citation type="submission" date="2014-09" db="EMBL/GenBank/DDBJ databases">
        <authorList>
            <person name="Magalhaes I.L.F."/>
            <person name="Oliveira U."/>
            <person name="Santos F.R."/>
            <person name="Vidigal T.H.D.A."/>
            <person name="Brescovit A.D."/>
            <person name="Santos A.J."/>
        </authorList>
    </citation>
    <scope>NUCLEOTIDE SEQUENCE</scope>
    <source>
        <tissue evidence="1">Shoot tissue taken approximately 20 cm above the soil surface</tissue>
    </source>
</reference>
<accession>A0A0A9AUZ0</accession>